<dbReference type="CDD" id="cd11614">
    <property type="entry name" value="SAF_CpaB_FlgA_like"/>
    <property type="match status" value="1"/>
</dbReference>
<dbReference type="InterPro" id="IPR039246">
    <property type="entry name" value="Flagellar_FlgA"/>
</dbReference>
<dbReference type="InterPro" id="IPR017585">
    <property type="entry name" value="SAF_FlgA"/>
</dbReference>
<dbReference type="Pfam" id="PF13144">
    <property type="entry name" value="ChapFlgA"/>
    <property type="match status" value="1"/>
</dbReference>
<feature type="signal peptide" evidence="4">
    <location>
        <begin position="1"/>
        <end position="22"/>
    </location>
</feature>
<dbReference type="Gene3D" id="2.30.30.760">
    <property type="match status" value="1"/>
</dbReference>
<dbReference type="GO" id="GO:0044780">
    <property type="term" value="P:bacterial-type flagellum assembly"/>
    <property type="evidence" value="ECO:0007669"/>
    <property type="project" value="InterPro"/>
</dbReference>
<dbReference type="PANTHER" id="PTHR36307:SF1">
    <property type="entry name" value="FLAGELLA BASAL BODY P-RING FORMATION PROTEIN FLGA"/>
    <property type="match status" value="1"/>
</dbReference>
<dbReference type="SMART" id="SM00858">
    <property type="entry name" value="SAF"/>
    <property type="match status" value="1"/>
</dbReference>
<dbReference type="AlphaFoldDB" id="E1YHM8"/>
<evidence type="ECO:0000259" key="5">
    <source>
        <dbReference type="SMART" id="SM00858"/>
    </source>
</evidence>
<protein>
    <recommendedName>
        <fullName evidence="5">SAF domain-containing protein</fullName>
    </recommendedName>
</protein>
<dbReference type="PANTHER" id="PTHR36307">
    <property type="entry name" value="FLAGELLA BASAL BODY P-RING FORMATION PROTEIN FLGA"/>
    <property type="match status" value="1"/>
</dbReference>
<organism evidence="6">
    <name type="scientific">uncultured Desulfobacterium sp</name>
    <dbReference type="NCBI Taxonomy" id="201089"/>
    <lineage>
        <taxon>Bacteria</taxon>
        <taxon>Pseudomonadati</taxon>
        <taxon>Thermodesulfobacteriota</taxon>
        <taxon>Desulfobacteria</taxon>
        <taxon>Desulfobacterales</taxon>
        <taxon>Desulfobacteriaceae</taxon>
        <taxon>Desulfobacterium</taxon>
        <taxon>environmental samples</taxon>
    </lineage>
</organism>
<feature type="chain" id="PRO_5003155128" description="SAF domain-containing protein" evidence="4">
    <location>
        <begin position="23"/>
        <end position="251"/>
    </location>
</feature>
<name>E1YHM8_9BACT</name>
<evidence type="ECO:0000256" key="3">
    <source>
        <dbReference type="ARBA" id="ARBA00022764"/>
    </source>
</evidence>
<dbReference type="NCBIfam" id="TIGR03170">
    <property type="entry name" value="flgA_cterm"/>
    <property type="match status" value="1"/>
</dbReference>
<evidence type="ECO:0000256" key="4">
    <source>
        <dbReference type="SAM" id="SignalP"/>
    </source>
</evidence>
<feature type="domain" description="SAF" evidence="5">
    <location>
        <begin position="126"/>
        <end position="188"/>
    </location>
</feature>
<reference evidence="6" key="1">
    <citation type="journal article" date="2011" name="Environ. Microbiol.">
        <title>Genomic insights into the metabolic potential of the polycyclic aromatic hydrocarbon degrading sulfate-reducing Deltaproteobacterium N47.</title>
        <authorList>
            <person name="Bergmann F."/>
            <person name="Selesi D."/>
            <person name="Weinmaier T."/>
            <person name="Tischler P."/>
            <person name="Rattei T."/>
            <person name="Meckenstock R.U."/>
        </authorList>
    </citation>
    <scope>NUCLEOTIDE SEQUENCE</scope>
</reference>
<proteinExistence type="predicted"/>
<evidence type="ECO:0000256" key="1">
    <source>
        <dbReference type="ARBA" id="ARBA00004418"/>
    </source>
</evidence>
<keyword evidence="3" id="KW-0574">Periplasm</keyword>
<accession>E1YHM8</accession>
<dbReference type="GO" id="GO:0042597">
    <property type="term" value="C:periplasmic space"/>
    <property type="evidence" value="ECO:0007669"/>
    <property type="project" value="UniProtKB-SubCell"/>
</dbReference>
<sequence length="251" mass="27916">MSKSVSTIIILICLLLFGSAFEASSNENAQKMRSPDDSTQIIPESIFREACSQFICSRLEKKKDDIILSRFTISGDKPLPAGKVSLELFDKGREELTGYVRLIAIVSIDDIPKTEVKLSGWVDVFDSVVCASHNLNRGDVITAGDIHLERKNISRLNSDTLKDVDQAIGFMAKHDIKDNDCLKEWMLKKTPLVNKGDMVTILAEHGSIRITAPGRILEKGYMGDYIKVQNTMSKKSVYAKIVNDSTVVVDF</sequence>
<gene>
    <name evidence="6" type="ORF">N47_D29560</name>
</gene>
<dbReference type="EMBL" id="FR695874">
    <property type="protein sequence ID" value="CBX30147.1"/>
    <property type="molecule type" value="Genomic_DNA"/>
</dbReference>
<dbReference type="InterPro" id="IPR013974">
    <property type="entry name" value="SAF"/>
</dbReference>
<dbReference type="Gene3D" id="3.90.1210.10">
    <property type="entry name" value="Antifreeze-like/N-acetylneuraminic acid synthase C-terminal domain"/>
    <property type="match status" value="1"/>
</dbReference>
<keyword evidence="2 4" id="KW-0732">Signal</keyword>
<evidence type="ECO:0000313" key="6">
    <source>
        <dbReference type="EMBL" id="CBX30147.1"/>
    </source>
</evidence>
<comment type="subcellular location">
    <subcellularLocation>
        <location evidence="1">Periplasm</location>
    </subcellularLocation>
</comment>
<evidence type="ECO:0000256" key="2">
    <source>
        <dbReference type="ARBA" id="ARBA00022729"/>
    </source>
</evidence>